<comment type="subcellular location">
    <subcellularLocation>
        <location evidence="1 14">Endoplasmic reticulum membrane</location>
        <topology evidence="1 14">Multi-pass membrane protein</topology>
    </subcellularLocation>
</comment>
<keyword evidence="8" id="KW-0319">Glycerol metabolism</keyword>
<dbReference type="EC" id="2.3.1.-" evidence="14"/>
<evidence type="ECO:0000256" key="9">
    <source>
        <dbReference type="ARBA" id="ARBA00022824"/>
    </source>
</evidence>
<reference evidence="15" key="2">
    <citation type="submission" date="2020-11" db="EMBL/GenBank/DDBJ databases">
        <authorList>
            <person name="Cecchin M."/>
            <person name="Marcolungo L."/>
            <person name="Rossato M."/>
            <person name="Girolomoni L."/>
            <person name="Cosentino E."/>
            <person name="Cuine S."/>
            <person name="Li-Beisson Y."/>
            <person name="Delledonne M."/>
            <person name="Ballottari M."/>
        </authorList>
    </citation>
    <scope>NUCLEOTIDE SEQUENCE</scope>
    <source>
        <strain evidence="15">211/11P</strain>
        <tissue evidence="15">Whole cell</tissue>
    </source>
</reference>
<comment type="pathway">
    <text evidence="3">Lipid metabolism.</text>
</comment>
<dbReference type="GO" id="GO:0004144">
    <property type="term" value="F:diacylglycerol O-acyltransferase activity"/>
    <property type="evidence" value="ECO:0007669"/>
    <property type="project" value="UniProtKB-ARBA"/>
</dbReference>
<evidence type="ECO:0000256" key="6">
    <source>
        <dbReference type="ARBA" id="ARBA00022679"/>
    </source>
</evidence>
<evidence type="ECO:0000256" key="8">
    <source>
        <dbReference type="ARBA" id="ARBA00022798"/>
    </source>
</evidence>
<evidence type="ECO:0000256" key="1">
    <source>
        <dbReference type="ARBA" id="ARBA00004477"/>
    </source>
</evidence>
<dbReference type="OrthoDB" id="264532at2759"/>
<name>A0A9D4Z0T9_CHLVU</name>
<evidence type="ECO:0000256" key="12">
    <source>
        <dbReference type="ARBA" id="ARBA00023136"/>
    </source>
</evidence>
<evidence type="ECO:0000256" key="3">
    <source>
        <dbReference type="ARBA" id="ARBA00005189"/>
    </source>
</evidence>
<evidence type="ECO:0000256" key="5">
    <source>
        <dbReference type="ARBA" id="ARBA00022516"/>
    </source>
</evidence>
<evidence type="ECO:0000313" key="16">
    <source>
        <dbReference type="Proteomes" id="UP001055712"/>
    </source>
</evidence>
<comment type="pathway">
    <text evidence="2">Glycerolipid metabolism; triacylglycerol biosynthesis.</text>
</comment>
<gene>
    <name evidence="15" type="ORF">D9Q98_002005</name>
</gene>
<evidence type="ECO:0000256" key="7">
    <source>
        <dbReference type="ARBA" id="ARBA00022692"/>
    </source>
</evidence>
<dbReference type="Proteomes" id="UP001055712">
    <property type="component" value="Unassembled WGS sequence"/>
</dbReference>
<dbReference type="PANTHER" id="PTHR12317:SF0">
    <property type="entry name" value="ACYLTRANSFERASE"/>
    <property type="match status" value="1"/>
</dbReference>
<sequence>MSLAWTWPGNLTAARKPSGPSQSATVSWVAAAAAAFVAAFRVQLLQLGSTILELLGATYLSMRYFTGPTCWLLYGFVFWREPLLRLPLLLYHIYIISPAGCRAIGSCGWPWLMRSCPLYLGQARYFRGSKIVRTAALDPSRRYIFAGHPHGLLGNAYFVSFCTHLLGFDDLFPGIRLSIGVLDLNLRVAFCREICLLHGLCDVEKSTLLARLRQRPGSAVFLAVGGAAESLLTQPGCMDLILLRRKGFVRLALEAGADLVPVIAFGENECYQRSQLVPGSLADRLQTATKAICGFTVPRGHGRGILNIKSGPLPERVPLVTVIGAPIRLPEFKGDLRSDGGQAVVDACHRRYCEALVDLYDQHKDEYAPDRAQDMRFVE</sequence>
<keyword evidence="6 14" id="KW-0808">Transferase</keyword>
<dbReference type="EMBL" id="SIDB01000002">
    <property type="protein sequence ID" value="KAI3435947.1"/>
    <property type="molecule type" value="Genomic_DNA"/>
</dbReference>
<comment type="similarity">
    <text evidence="4 14">Belongs to the diacylglycerol acyltransferase family.</text>
</comment>
<reference evidence="15" key="1">
    <citation type="journal article" date="2019" name="Plant J.">
        <title>Chlorella vulgaris genome assembly and annotation reveals the molecular basis for metabolic acclimation to high light conditions.</title>
        <authorList>
            <person name="Cecchin M."/>
            <person name="Marcolungo L."/>
            <person name="Rossato M."/>
            <person name="Girolomoni L."/>
            <person name="Cosentino E."/>
            <person name="Cuine S."/>
            <person name="Li-Beisson Y."/>
            <person name="Delledonne M."/>
            <person name="Ballottari M."/>
        </authorList>
    </citation>
    <scope>NUCLEOTIDE SEQUENCE</scope>
    <source>
        <strain evidence="15">211/11P</strain>
    </source>
</reference>
<evidence type="ECO:0000256" key="10">
    <source>
        <dbReference type="ARBA" id="ARBA00022989"/>
    </source>
</evidence>
<dbReference type="Pfam" id="PF03982">
    <property type="entry name" value="DAGAT"/>
    <property type="match status" value="1"/>
</dbReference>
<dbReference type="InterPro" id="IPR007130">
    <property type="entry name" value="DAGAT"/>
</dbReference>
<keyword evidence="10" id="KW-1133">Transmembrane helix</keyword>
<keyword evidence="9 14" id="KW-0256">Endoplasmic reticulum</keyword>
<dbReference type="GO" id="GO:0006071">
    <property type="term" value="P:glycerol metabolic process"/>
    <property type="evidence" value="ECO:0007669"/>
    <property type="project" value="UniProtKB-KW"/>
</dbReference>
<dbReference type="GO" id="GO:0019432">
    <property type="term" value="P:triglyceride biosynthetic process"/>
    <property type="evidence" value="ECO:0007669"/>
    <property type="project" value="TreeGrafter"/>
</dbReference>
<keyword evidence="5" id="KW-0444">Lipid biosynthesis</keyword>
<evidence type="ECO:0000313" key="15">
    <source>
        <dbReference type="EMBL" id="KAI3435947.1"/>
    </source>
</evidence>
<accession>A0A9D4Z0T9</accession>
<evidence type="ECO:0000256" key="4">
    <source>
        <dbReference type="ARBA" id="ARBA00005420"/>
    </source>
</evidence>
<evidence type="ECO:0000256" key="11">
    <source>
        <dbReference type="ARBA" id="ARBA00023098"/>
    </source>
</evidence>
<evidence type="ECO:0000256" key="13">
    <source>
        <dbReference type="ARBA" id="ARBA00023315"/>
    </source>
</evidence>
<evidence type="ECO:0000256" key="14">
    <source>
        <dbReference type="RuleBase" id="RU367023"/>
    </source>
</evidence>
<dbReference type="AlphaFoldDB" id="A0A9D4Z0T9"/>
<dbReference type="CDD" id="cd07987">
    <property type="entry name" value="LPLAT_MGAT-like"/>
    <property type="match status" value="1"/>
</dbReference>
<dbReference type="GO" id="GO:0005789">
    <property type="term" value="C:endoplasmic reticulum membrane"/>
    <property type="evidence" value="ECO:0007669"/>
    <property type="project" value="UniProtKB-SubCell"/>
</dbReference>
<keyword evidence="11" id="KW-0443">Lipid metabolism</keyword>
<protein>
    <recommendedName>
        <fullName evidence="14">Acyltransferase</fullName>
        <ecNumber evidence="14">2.3.1.-</ecNumber>
    </recommendedName>
</protein>
<keyword evidence="13" id="KW-0012">Acyltransferase</keyword>
<dbReference type="PANTHER" id="PTHR12317">
    <property type="entry name" value="DIACYLGLYCEROL O-ACYLTRANSFERASE"/>
    <property type="match status" value="1"/>
</dbReference>
<organism evidence="15 16">
    <name type="scientific">Chlorella vulgaris</name>
    <name type="common">Green alga</name>
    <dbReference type="NCBI Taxonomy" id="3077"/>
    <lineage>
        <taxon>Eukaryota</taxon>
        <taxon>Viridiplantae</taxon>
        <taxon>Chlorophyta</taxon>
        <taxon>core chlorophytes</taxon>
        <taxon>Trebouxiophyceae</taxon>
        <taxon>Chlorellales</taxon>
        <taxon>Chlorellaceae</taxon>
        <taxon>Chlorella clade</taxon>
        <taxon>Chlorella</taxon>
    </lineage>
</organism>
<evidence type="ECO:0000256" key="2">
    <source>
        <dbReference type="ARBA" id="ARBA00004771"/>
    </source>
</evidence>
<keyword evidence="16" id="KW-1185">Reference proteome</keyword>
<keyword evidence="12" id="KW-0472">Membrane</keyword>
<keyword evidence="7" id="KW-0812">Transmembrane</keyword>
<comment type="caution">
    <text evidence="15">The sequence shown here is derived from an EMBL/GenBank/DDBJ whole genome shotgun (WGS) entry which is preliminary data.</text>
</comment>
<proteinExistence type="inferred from homology"/>